<feature type="transmembrane region" description="Helical" evidence="6">
    <location>
        <begin position="40"/>
        <end position="60"/>
    </location>
</feature>
<feature type="transmembrane region" description="Helical" evidence="6">
    <location>
        <begin position="96"/>
        <end position="118"/>
    </location>
</feature>
<dbReference type="AlphaFoldDB" id="A0A9J6ZJY1"/>
<evidence type="ECO:0000313" key="8">
    <source>
        <dbReference type="Proteomes" id="UP001056756"/>
    </source>
</evidence>
<feature type="transmembrane region" description="Helical" evidence="6">
    <location>
        <begin position="200"/>
        <end position="220"/>
    </location>
</feature>
<dbReference type="Proteomes" id="UP001056756">
    <property type="component" value="Chromosome"/>
</dbReference>
<feature type="transmembrane region" description="Helical" evidence="6">
    <location>
        <begin position="155"/>
        <end position="172"/>
    </location>
</feature>
<evidence type="ECO:0000256" key="2">
    <source>
        <dbReference type="ARBA" id="ARBA00022475"/>
    </source>
</evidence>
<keyword evidence="4 6" id="KW-1133">Transmembrane helix</keyword>
<feature type="transmembrane region" description="Helical" evidence="6">
    <location>
        <begin position="282"/>
        <end position="300"/>
    </location>
</feature>
<keyword evidence="5 6" id="KW-0472">Membrane</keyword>
<dbReference type="PANTHER" id="PTHR43370">
    <property type="entry name" value="SUGAR ABC TRANSPORTER INTEGRAL MEMBRANE PROTEIN-RELATED"/>
    <property type="match status" value="1"/>
</dbReference>
<evidence type="ECO:0000256" key="1">
    <source>
        <dbReference type="ARBA" id="ARBA00004651"/>
    </source>
</evidence>
<dbReference type="EMBL" id="CP097899">
    <property type="protein sequence ID" value="URN96547.1"/>
    <property type="molecule type" value="Genomic_DNA"/>
</dbReference>
<comment type="subcellular location">
    <subcellularLocation>
        <location evidence="1">Cell membrane</location>
        <topology evidence="1">Multi-pass membrane protein</topology>
    </subcellularLocation>
</comment>
<dbReference type="KEGG" id="plig:NAG76_10130"/>
<gene>
    <name evidence="7" type="ORF">NAG76_10130</name>
</gene>
<sequence>MLSNIWDQTANLTLIVILLRTLPPILLGALGGLMTDRAGVINIGIEGLMLVSAFVSIAVGSATGNWFLGVAGGTMASMLVSYGMAFFSLKMKVDIIIAGFVVNIFGAGITVVLMSIFYNSHGSYMPSVPVKIPNVVIPFLENIPVIGKLLSGHNLMVWISFLAVVFCFFLLYRTPYGAHLRATGEEPSAARSLGINVNRIQYSAIIWSGFFSGLAGAYLSMGMTSMFVRDMTAGTGFLALAVVIFGNRHPFGILAGSSVFALASALTMIIETTPGNVIPTQFIKMVPYVVTIVALVIYAIRKNRKATLAS</sequence>
<keyword evidence="2" id="KW-1003">Cell membrane</keyword>
<reference evidence="7" key="1">
    <citation type="submission" date="2022-05" db="EMBL/GenBank/DDBJ databases">
        <title>Novel bacterial taxa in a minimal lignocellulolytic consortium and its capacity to transform plastics disclosed by genome-resolved metagenomics.</title>
        <authorList>
            <person name="Rodriguez C.A.D."/>
            <person name="Diaz-Garcia L."/>
            <person name="Herrera K."/>
            <person name="Tarazona N.A."/>
            <person name="Sproer C."/>
            <person name="Overmann J."/>
            <person name="Jimenez D.J."/>
        </authorList>
    </citation>
    <scope>NUCLEOTIDE SEQUENCE</scope>
    <source>
        <strain evidence="7">MAG5</strain>
    </source>
</reference>
<protein>
    <submittedName>
        <fullName evidence="7">ABC transporter permease</fullName>
    </submittedName>
</protein>
<organism evidence="7 8">
    <name type="scientific">Candidatus Pristimantibacillus lignocellulolyticus</name>
    <dbReference type="NCBI Taxonomy" id="2994561"/>
    <lineage>
        <taxon>Bacteria</taxon>
        <taxon>Bacillati</taxon>
        <taxon>Bacillota</taxon>
        <taxon>Bacilli</taxon>
        <taxon>Bacillales</taxon>
        <taxon>Paenibacillaceae</taxon>
        <taxon>Candidatus Pristimantibacillus</taxon>
    </lineage>
</organism>
<evidence type="ECO:0000313" key="7">
    <source>
        <dbReference type="EMBL" id="URN96547.1"/>
    </source>
</evidence>
<dbReference type="PANTHER" id="PTHR43370:SF1">
    <property type="entry name" value="GUANOSINE ABC TRANSPORTER PERMEASE PROTEIN NUPQ"/>
    <property type="match status" value="1"/>
</dbReference>
<feature type="transmembrane region" description="Helical" evidence="6">
    <location>
        <begin position="251"/>
        <end position="270"/>
    </location>
</feature>
<accession>A0A9J6ZJY1</accession>
<dbReference type="GO" id="GO:0022857">
    <property type="term" value="F:transmembrane transporter activity"/>
    <property type="evidence" value="ECO:0007669"/>
    <property type="project" value="InterPro"/>
</dbReference>
<name>A0A9J6ZJY1_9BACL</name>
<feature type="transmembrane region" description="Helical" evidence="6">
    <location>
        <begin position="226"/>
        <end position="244"/>
    </location>
</feature>
<proteinExistence type="predicted"/>
<evidence type="ECO:0000256" key="3">
    <source>
        <dbReference type="ARBA" id="ARBA00022692"/>
    </source>
</evidence>
<dbReference type="GO" id="GO:0005886">
    <property type="term" value="C:plasma membrane"/>
    <property type="evidence" value="ECO:0007669"/>
    <property type="project" value="UniProtKB-SubCell"/>
</dbReference>
<dbReference type="InterPro" id="IPR001851">
    <property type="entry name" value="ABC_transp_permease"/>
</dbReference>
<feature type="transmembrane region" description="Helical" evidence="6">
    <location>
        <begin position="12"/>
        <end position="33"/>
    </location>
</feature>
<dbReference type="CDD" id="cd06580">
    <property type="entry name" value="TM_PBP1_transp_TpRbsC_like"/>
    <property type="match status" value="1"/>
</dbReference>
<evidence type="ECO:0000256" key="6">
    <source>
        <dbReference type="SAM" id="Phobius"/>
    </source>
</evidence>
<dbReference type="Pfam" id="PF02653">
    <property type="entry name" value="BPD_transp_2"/>
    <property type="match status" value="1"/>
</dbReference>
<evidence type="ECO:0000256" key="5">
    <source>
        <dbReference type="ARBA" id="ARBA00023136"/>
    </source>
</evidence>
<keyword evidence="3 6" id="KW-0812">Transmembrane</keyword>
<evidence type="ECO:0000256" key="4">
    <source>
        <dbReference type="ARBA" id="ARBA00022989"/>
    </source>
</evidence>
<feature type="transmembrane region" description="Helical" evidence="6">
    <location>
        <begin position="66"/>
        <end position="89"/>
    </location>
</feature>